<keyword evidence="2" id="KW-0812">Transmembrane</keyword>
<dbReference type="AlphaFoldDB" id="A0AAC9MX15"/>
<protein>
    <submittedName>
        <fullName evidence="3">Uncharacterized protein</fullName>
    </submittedName>
</protein>
<evidence type="ECO:0000313" key="4">
    <source>
        <dbReference type="Proteomes" id="UP000095210"/>
    </source>
</evidence>
<feature type="region of interest" description="Disordered" evidence="1">
    <location>
        <begin position="110"/>
        <end position="132"/>
    </location>
</feature>
<proteinExistence type="predicted"/>
<evidence type="ECO:0000256" key="2">
    <source>
        <dbReference type="SAM" id="Phobius"/>
    </source>
</evidence>
<feature type="compositionally biased region" description="Basic and acidic residues" evidence="1">
    <location>
        <begin position="1"/>
        <end position="11"/>
    </location>
</feature>
<accession>A0AAC9MX15</accession>
<dbReference type="EMBL" id="CP014859">
    <property type="protein sequence ID" value="AOS61412.1"/>
    <property type="molecule type" value="Genomic_DNA"/>
</dbReference>
<evidence type="ECO:0000313" key="3">
    <source>
        <dbReference type="EMBL" id="AOS61412.1"/>
    </source>
</evidence>
<gene>
    <name evidence="3" type="ORF">TL08_02890</name>
</gene>
<feature type="region of interest" description="Disordered" evidence="1">
    <location>
        <begin position="1"/>
        <end position="40"/>
    </location>
</feature>
<keyword evidence="2" id="KW-0472">Membrane</keyword>
<sequence>MEVAELQRPDNPDEVPPRQAALPAVPTEPPAGNAADQLDPVARREFEEFRRFQEFQRYKAAHPDGAPPEPPAPLWRRILRNKFVRKLLMLLILLFVALTFVECAFGGRGSGSGAGGESPGFGTGGSVRPNSPRETVRTVYHYIGHHEAGDQRPCSFFTTGAAIQFAEAHGTADCATAVTELAGQVTDAEAYASPEIDSQTNQVDGDRTEVSSCDSISVRGGPALGDFQLSRHPDGGWEITGYATTEACESTAPPSEEADPGVTARPSETVRLLHTYVLFGPASNACALFSPEAGADFAANFGASDCASAVQELGADAEIGYRNPGFPDSAQQRSEPVVTISSCEMTVEDGPRLGLLELTYQEDSQSWLITGHEAETCGG</sequence>
<reference evidence="4" key="1">
    <citation type="submission" date="2016-03" db="EMBL/GenBank/DDBJ databases">
        <title>Complete genome sequence of the type strain Actinoalloteichus hymeniacidonis DSM 45092.</title>
        <authorList>
            <person name="Schaffert L."/>
            <person name="Albersmeier A."/>
            <person name="Winkler A."/>
            <person name="Kalinowski J."/>
            <person name="Zotchev S."/>
            <person name="Ruckert C."/>
        </authorList>
    </citation>
    <scope>NUCLEOTIDE SEQUENCE [LARGE SCALE GENOMIC DNA]</scope>
    <source>
        <strain evidence="4">HPA177(T) (DSM 45092(T))</strain>
    </source>
</reference>
<keyword evidence="4" id="KW-1185">Reference proteome</keyword>
<dbReference type="KEGG" id="ahm:TL08_02890"/>
<evidence type="ECO:0000256" key="1">
    <source>
        <dbReference type="SAM" id="MobiDB-lite"/>
    </source>
</evidence>
<keyword evidence="2" id="KW-1133">Transmembrane helix</keyword>
<organism evidence="3 4">
    <name type="scientific">Actinoalloteichus hymeniacidonis</name>
    <dbReference type="NCBI Taxonomy" id="340345"/>
    <lineage>
        <taxon>Bacteria</taxon>
        <taxon>Bacillati</taxon>
        <taxon>Actinomycetota</taxon>
        <taxon>Actinomycetes</taxon>
        <taxon>Pseudonocardiales</taxon>
        <taxon>Pseudonocardiaceae</taxon>
        <taxon>Actinoalloteichus</taxon>
    </lineage>
</organism>
<feature type="compositionally biased region" description="Gly residues" evidence="1">
    <location>
        <begin position="110"/>
        <end position="125"/>
    </location>
</feature>
<dbReference type="Proteomes" id="UP000095210">
    <property type="component" value="Chromosome"/>
</dbReference>
<feature type="transmembrane region" description="Helical" evidence="2">
    <location>
        <begin position="83"/>
        <end position="101"/>
    </location>
</feature>
<name>A0AAC9MX15_9PSEU</name>